<dbReference type="EMBL" id="SPHZ02000004">
    <property type="protein sequence ID" value="KAF0921507.1"/>
    <property type="molecule type" value="Genomic_DNA"/>
</dbReference>
<dbReference type="Proteomes" id="UP000479710">
    <property type="component" value="Unassembled WGS sequence"/>
</dbReference>
<dbReference type="AlphaFoldDB" id="A0A6G1E9U7"/>
<proteinExistence type="predicted"/>
<accession>A0A6G1E9U7</accession>
<feature type="region of interest" description="Disordered" evidence="1">
    <location>
        <begin position="221"/>
        <end position="314"/>
    </location>
</feature>
<gene>
    <name evidence="2" type="ORF">E2562_007040</name>
</gene>
<feature type="compositionally biased region" description="Basic and acidic residues" evidence="1">
    <location>
        <begin position="221"/>
        <end position="233"/>
    </location>
</feature>
<feature type="region of interest" description="Disordered" evidence="1">
    <location>
        <begin position="542"/>
        <end position="562"/>
    </location>
</feature>
<feature type="compositionally biased region" description="Basic and acidic residues" evidence="1">
    <location>
        <begin position="291"/>
        <end position="306"/>
    </location>
</feature>
<feature type="compositionally biased region" description="Acidic residues" evidence="1">
    <location>
        <begin position="416"/>
        <end position="482"/>
    </location>
</feature>
<evidence type="ECO:0000313" key="3">
    <source>
        <dbReference type="Proteomes" id="UP000479710"/>
    </source>
</evidence>
<comment type="caution">
    <text evidence="2">The sequence shown here is derived from an EMBL/GenBank/DDBJ whole genome shotgun (WGS) entry which is preliminary data.</text>
</comment>
<feature type="compositionally biased region" description="Acidic residues" evidence="1">
    <location>
        <begin position="498"/>
        <end position="507"/>
    </location>
</feature>
<evidence type="ECO:0000313" key="2">
    <source>
        <dbReference type="EMBL" id="KAF0921507.1"/>
    </source>
</evidence>
<name>A0A6G1E9U7_9ORYZ</name>
<keyword evidence="3" id="KW-1185">Reference proteome</keyword>
<protein>
    <submittedName>
        <fullName evidence="2">Uncharacterized protein</fullName>
    </submittedName>
</protein>
<feature type="region of interest" description="Disordered" evidence="1">
    <location>
        <begin position="345"/>
        <end position="513"/>
    </location>
</feature>
<dbReference type="PANTHER" id="PTHR33621">
    <property type="entry name" value="ASPARTIC/GLUTAMIC ACID-RICH PROTEIN"/>
    <property type="match status" value="1"/>
</dbReference>
<evidence type="ECO:0000256" key="1">
    <source>
        <dbReference type="SAM" id="MobiDB-lite"/>
    </source>
</evidence>
<feature type="region of interest" description="Disordered" evidence="1">
    <location>
        <begin position="121"/>
        <end position="197"/>
    </location>
</feature>
<feature type="compositionally biased region" description="Basic and acidic residues" evidence="1">
    <location>
        <begin position="243"/>
        <end position="254"/>
    </location>
</feature>
<organism evidence="2 3">
    <name type="scientific">Oryza meyeriana var. granulata</name>
    <dbReference type="NCBI Taxonomy" id="110450"/>
    <lineage>
        <taxon>Eukaryota</taxon>
        <taxon>Viridiplantae</taxon>
        <taxon>Streptophyta</taxon>
        <taxon>Embryophyta</taxon>
        <taxon>Tracheophyta</taxon>
        <taxon>Spermatophyta</taxon>
        <taxon>Magnoliopsida</taxon>
        <taxon>Liliopsida</taxon>
        <taxon>Poales</taxon>
        <taxon>Poaceae</taxon>
        <taxon>BOP clade</taxon>
        <taxon>Oryzoideae</taxon>
        <taxon>Oryzeae</taxon>
        <taxon>Oryzinae</taxon>
        <taxon>Oryza</taxon>
        <taxon>Oryza meyeriana</taxon>
    </lineage>
</organism>
<reference evidence="2 3" key="1">
    <citation type="submission" date="2019-11" db="EMBL/GenBank/DDBJ databases">
        <title>Whole genome sequence of Oryza granulata.</title>
        <authorList>
            <person name="Li W."/>
        </authorList>
    </citation>
    <scope>NUCLEOTIDE SEQUENCE [LARGE SCALE GENOMIC DNA]</scope>
    <source>
        <strain evidence="3">cv. Menghai</strain>
        <tissue evidence="2">Leaf</tissue>
    </source>
</reference>
<dbReference type="OrthoDB" id="1916794at2759"/>
<dbReference type="PANTHER" id="PTHR33621:SF8">
    <property type="match status" value="1"/>
</dbReference>
<sequence length="658" mass="71227">MDFHALSRRELQALCKRNGVRANMTNAAMADALQLLPSVDGIDEIGTTLCLPTPGRSTMKSALKAFAAVGEEQQQQHGSPLPRGRRVSLRSPEAIRMDVEEGEDQMKRDHGKEIVRTPGVALRSTSRRARATPAQIPTPAASSVRATRRRTAAARKADEAAPTPATLRRSQRAAARKISAPVEEEVTTTKRTTRRSARSKVMIDLDQEVEDMAVALQEVKVQEEDPKDVASDEKCDETDEEEVTKLLEEGNSKEEESEEVVSSAEPTELAVVSAMNCDDPKEEEMVATGEESTKTQEVEGVGKEQEPLSVVNSAPLPIIEDSPILGVLSKPEPVEPLNEMVEDASVGDGLGFGELPEEKLPADVTGDQTSEKDDLNEVSAVEMPQADLTGVETSEKEDLNEVKGGAADEMPQADLTDAETSEEVLGEESSEEADIDEESSEEDTLDEDSTDEATEEDASIEESDGESDPSEVATDSDEEEVDMLVTMATENDTKEEINLDDEEDDFSSDLPPEFDCVGNFSYAETESDTTLVTSSAAKAAAVKPLDDSSVTGASSEVSQQEVESTLNTIVKSLDEFTFKVEGNQQDELTEEMKSTDDVGAVGAKKLKKKKKKLTVDELNAKSMRKLKSMYKDRLIAKAAAEGKRLALAELDDNAGVDC</sequence>